<dbReference type="KEGG" id="fte:Fluta_0458"/>
<dbReference type="Gene3D" id="3.40.30.10">
    <property type="entry name" value="Glutaredoxin"/>
    <property type="match status" value="1"/>
</dbReference>
<dbReference type="HOGENOM" id="CLU_042529_11_2_10"/>
<dbReference type="InterPro" id="IPR013766">
    <property type="entry name" value="Thioredoxin_domain"/>
</dbReference>
<dbReference type="Pfam" id="PF08534">
    <property type="entry name" value="Redoxin"/>
    <property type="match status" value="1"/>
</dbReference>
<proteinExistence type="predicted"/>
<evidence type="ECO:0000313" key="5">
    <source>
        <dbReference type="EMBL" id="AEA42464.1"/>
    </source>
</evidence>
<sequence length="154" mass="17185">MILLHAISFAQEQKTIPSVSLKTVDGKQVNTGSLGIKGPIIITFWASWCPTCKREMGTLNELYPDWKEETGVTIVAVSVDDEKTKNNVPTLVDANGWEFMVLMDSNSDFKRAMGVSNTPHTFLINENGEVVYSRNNYAPGDEDLLYEALLKLKK</sequence>
<dbReference type="GO" id="GO:0016491">
    <property type="term" value="F:oxidoreductase activity"/>
    <property type="evidence" value="ECO:0007669"/>
    <property type="project" value="InterPro"/>
</dbReference>
<name>F2IEZ9_FLUTR</name>
<dbReference type="SUPFAM" id="SSF52833">
    <property type="entry name" value="Thioredoxin-like"/>
    <property type="match status" value="1"/>
</dbReference>
<evidence type="ECO:0000256" key="1">
    <source>
        <dbReference type="ARBA" id="ARBA00004196"/>
    </source>
</evidence>
<evidence type="ECO:0000313" key="6">
    <source>
        <dbReference type="Proteomes" id="UP000007463"/>
    </source>
</evidence>
<dbReference type="CDD" id="cd02966">
    <property type="entry name" value="TlpA_like_family"/>
    <property type="match status" value="1"/>
</dbReference>
<organism evidence="5 6">
    <name type="scientific">Fluviicola taffensis (strain DSM 16823 / NCIMB 13979 / RW262)</name>
    <dbReference type="NCBI Taxonomy" id="755732"/>
    <lineage>
        <taxon>Bacteria</taxon>
        <taxon>Pseudomonadati</taxon>
        <taxon>Bacteroidota</taxon>
        <taxon>Flavobacteriia</taxon>
        <taxon>Flavobacteriales</taxon>
        <taxon>Crocinitomicaceae</taxon>
        <taxon>Fluviicola</taxon>
    </lineage>
</organism>
<protein>
    <submittedName>
        <fullName evidence="5">Alkyl hydroperoxide reductase/ Thiol specific antioxidant/ Mal allergen</fullName>
    </submittedName>
</protein>
<dbReference type="InterPro" id="IPR050553">
    <property type="entry name" value="Thioredoxin_ResA/DsbE_sf"/>
</dbReference>
<dbReference type="PANTHER" id="PTHR42852">
    <property type="entry name" value="THIOL:DISULFIDE INTERCHANGE PROTEIN DSBE"/>
    <property type="match status" value="1"/>
</dbReference>
<reference evidence="5 6" key="1">
    <citation type="journal article" date="2011" name="Stand. Genomic Sci.">
        <title>Complete genome sequence of the gliding freshwater bacterium Fluviicola taffensis type strain (RW262).</title>
        <authorList>
            <person name="Woyke T."/>
            <person name="Chertkov O."/>
            <person name="Lapidus A."/>
            <person name="Nolan M."/>
            <person name="Lucas S."/>
            <person name="Del Rio T.G."/>
            <person name="Tice H."/>
            <person name="Cheng J.F."/>
            <person name="Tapia R."/>
            <person name="Han C."/>
            <person name="Goodwin L."/>
            <person name="Pitluck S."/>
            <person name="Liolios K."/>
            <person name="Pagani I."/>
            <person name="Ivanova N."/>
            <person name="Huntemann M."/>
            <person name="Mavromatis K."/>
            <person name="Mikhailova N."/>
            <person name="Pati A."/>
            <person name="Chen A."/>
            <person name="Palaniappan K."/>
            <person name="Land M."/>
            <person name="Hauser L."/>
            <person name="Brambilla E.M."/>
            <person name="Rohde M."/>
            <person name="Mwirichia R."/>
            <person name="Sikorski J."/>
            <person name="Tindall B.J."/>
            <person name="Goker M."/>
            <person name="Bristow J."/>
            <person name="Eisen J.A."/>
            <person name="Markowitz V."/>
            <person name="Hugenholtz P."/>
            <person name="Klenk H.P."/>
            <person name="Kyrpides N.C."/>
        </authorList>
    </citation>
    <scope>NUCLEOTIDE SEQUENCE [LARGE SCALE GENOMIC DNA]</scope>
    <source>
        <strain evidence="6">DSM 16823 / RW262 / RW262</strain>
    </source>
</reference>
<comment type="subcellular location">
    <subcellularLocation>
        <location evidence="1">Cell envelope</location>
    </subcellularLocation>
</comment>
<keyword evidence="3" id="KW-0676">Redox-active center</keyword>
<dbReference type="AlphaFoldDB" id="F2IEZ9"/>
<dbReference type="PANTHER" id="PTHR42852:SF17">
    <property type="entry name" value="THIOREDOXIN-LIKE PROTEIN HI_1115"/>
    <property type="match status" value="1"/>
</dbReference>
<evidence type="ECO:0000259" key="4">
    <source>
        <dbReference type="PROSITE" id="PS51352"/>
    </source>
</evidence>
<feature type="domain" description="Thioredoxin" evidence="4">
    <location>
        <begin position="10"/>
        <end position="154"/>
    </location>
</feature>
<dbReference type="InterPro" id="IPR013740">
    <property type="entry name" value="Redoxin"/>
</dbReference>
<dbReference type="PROSITE" id="PS51352">
    <property type="entry name" value="THIOREDOXIN_2"/>
    <property type="match status" value="1"/>
</dbReference>
<evidence type="ECO:0000256" key="2">
    <source>
        <dbReference type="ARBA" id="ARBA00022748"/>
    </source>
</evidence>
<dbReference type="Proteomes" id="UP000007463">
    <property type="component" value="Chromosome"/>
</dbReference>
<dbReference type="PROSITE" id="PS00194">
    <property type="entry name" value="THIOREDOXIN_1"/>
    <property type="match status" value="1"/>
</dbReference>
<keyword evidence="6" id="KW-1185">Reference proteome</keyword>
<dbReference type="STRING" id="755732.Fluta_0458"/>
<accession>F2IEZ9</accession>
<dbReference type="InterPro" id="IPR036249">
    <property type="entry name" value="Thioredoxin-like_sf"/>
</dbReference>
<dbReference type="GO" id="GO:0030313">
    <property type="term" value="C:cell envelope"/>
    <property type="evidence" value="ECO:0007669"/>
    <property type="project" value="UniProtKB-SubCell"/>
</dbReference>
<dbReference type="eggNOG" id="COG0526">
    <property type="taxonomic scope" value="Bacteria"/>
</dbReference>
<dbReference type="EMBL" id="CP002542">
    <property type="protein sequence ID" value="AEA42464.1"/>
    <property type="molecule type" value="Genomic_DNA"/>
</dbReference>
<reference evidence="6" key="2">
    <citation type="submission" date="2011-02" db="EMBL/GenBank/DDBJ databases">
        <title>The complete genome of Fluviicola taffensis DSM 16823.</title>
        <authorList>
            <consortium name="US DOE Joint Genome Institute (JGI-PGF)"/>
            <person name="Lucas S."/>
            <person name="Copeland A."/>
            <person name="Lapidus A."/>
            <person name="Bruce D."/>
            <person name="Goodwin L."/>
            <person name="Pitluck S."/>
            <person name="Kyrpides N."/>
            <person name="Mavromatis K."/>
            <person name="Ivanova N."/>
            <person name="Mikhailova N."/>
            <person name="Pagani I."/>
            <person name="Chertkov O."/>
            <person name="Detter J.C."/>
            <person name="Han C."/>
            <person name="Tapia R."/>
            <person name="Land M."/>
            <person name="Hauser L."/>
            <person name="Markowitz V."/>
            <person name="Cheng J.-F."/>
            <person name="Hugenholtz P."/>
            <person name="Woyke T."/>
            <person name="Wu D."/>
            <person name="Tindall B."/>
            <person name="Pomrenke H.G."/>
            <person name="Brambilla E."/>
            <person name="Klenk H.-P."/>
            <person name="Eisen J.A."/>
        </authorList>
    </citation>
    <scope>NUCLEOTIDE SEQUENCE [LARGE SCALE GENOMIC DNA]</scope>
    <source>
        <strain evidence="6">DSM 16823 / RW262 / RW262</strain>
    </source>
</reference>
<dbReference type="InterPro" id="IPR017937">
    <property type="entry name" value="Thioredoxin_CS"/>
</dbReference>
<keyword evidence="2" id="KW-0201">Cytochrome c-type biogenesis</keyword>
<dbReference type="GO" id="GO:0017004">
    <property type="term" value="P:cytochrome complex assembly"/>
    <property type="evidence" value="ECO:0007669"/>
    <property type="project" value="UniProtKB-KW"/>
</dbReference>
<evidence type="ECO:0000256" key="3">
    <source>
        <dbReference type="ARBA" id="ARBA00023284"/>
    </source>
</evidence>
<gene>
    <name evidence="5" type="ordered locus">Fluta_0458</name>
</gene>